<dbReference type="Proteomes" id="UP000264800">
    <property type="component" value="Unplaced"/>
</dbReference>
<dbReference type="InterPro" id="IPR039036">
    <property type="entry name" value="Granulin_fam"/>
</dbReference>
<keyword evidence="3" id="KW-0964">Secreted</keyword>
<dbReference type="OMA" id="CINISGT"/>
<dbReference type="GeneTree" id="ENSGT00470000042293"/>
<dbReference type="Pfam" id="PF00396">
    <property type="entry name" value="Granulin"/>
    <property type="match status" value="1"/>
</dbReference>
<dbReference type="GO" id="GO:0005576">
    <property type="term" value="C:extracellular region"/>
    <property type="evidence" value="ECO:0007669"/>
    <property type="project" value="UniProtKB-SubCell"/>
</dbReference>
<dbReference type="STRING" id="37003.ENSKMAP00000023681"/>
<keyword evidence="4" id="KW-1015">Disulfide bond</keyword>
<evidence type="ECO:0000256" key="3">
    <source>
        <dbReference type="ARBA" id="ARBA00022525"/>
    </source>
</evidence>
<keyword evidence="7" id="KW-1185">Reference proteome</keyword>
<evidence type="ECO:0000256" key="1">
    <source>
        <dbReference type="ARBA" id="ARBA00004613"/>
    </source>
</evidence>
<evidence type="ECO:0000259" key="5">
    <source>
        <dbReference type="PROSITE" id="PS00799"/>
    </source>
</evidence>
<reference evidence="6" key="2">
    <citation type="submission" date="2025-09" db="UniProtKB">
        <authorList>
            <consortium name="Ensembl"/>
        </authorList>
    </citation>
    <scope>IDENTIFICATION</scope>
</reference>
<evidence type="ECO:0000313" key="6">
    <source>
        <dbReference type="Ensembl" id="ENSKMAP00000023681.1"/>
    </source>
</evidence>
<dbReference type="SMART" id="SM00277">
    <property type="entry name" value="GRAN"/>
    <property type="match status" value="1"/>
</dbReference>
<dbReference type="Ensembl" id="ENSKMAT00000023982.1">
    <property type="protein sequence ID" value="ENSKMAP00000023681.1"/>
    <property type="gene ID" value="ENSKMAG00000017555.1"/>
</dbReference>
<proteinExistence type="inferred from homology"/>
<reference evidence="6" key="1">
    <citation type="submission" date="2025-08" db="UniProtKB">
        <authorList>
            <consortium name="Ensembl"/>
        </authorList>
    </citation>
    <scope>IDENTIFICATION</scope>
</reference>
<sequence length="158" mass="16997">RTETVGWVSGSKSLCLGTCDDRASSSPLLPWFSKVPAQSSENCDQQTACPGGTTCCRREAGLWGCCPLPQAVCCSDREHCCPRGYRCNVAQQTCDRPGDTSGEPVGVRIPCDARTSCPKDTTCCFMEKSHRWGCCPVPDVSGTGRLQGSPPPERFSKN</sequence>
<dbReference type="PANTHER" id="PTHR12274:SF3">
    <property type="entry name" value="PROGRANULIN"/>
    <property type="match status" value="1"/>
</dbReference>
<dbReference type="InterPro" id="IPR037277">
    <property type="entry name" value="Granulin_sf"/>
</dbReference>
<dbReference type="FunFam" id="2.10.25.160:FF:000001">
    <property type="entry name" value="Granulin precursor"/>
    <property type="match status" value="1"/>
</dbReference>
<dbReference type="Gene3D" id="2.10.25.160">
    <property type="entry name" value="Granulin"/>
    <property type="match status" value="2"/>
</dbReference>
<feature type="domain" description="Granulins" evidence="5">
    <location>
        <begin position="74"/>
        <end position="87"/>
    </location>
</feature>
<comment type="similarity">
    <text evidence="2">Belongs to the granulin family.</text>
</comment>
<dbReference type="PANTHER" id="PTHR12274">
    <property type="entry name" value="GRANULIN"/>
    <property type="match status" value="1"/>
</dbReference>
<organism evidence="6 7">
    <name type="scientific">Kryptolebias marmoratus</name>
    <name type="common">Mangrove killifish</name>
    <name type="synonym">Rivulus marmoratus</name>
    <dbReference type="NCBI Taxonomy" id="37003"/>
    <lineage>
        <taxon>Eukaryota</taxon>
        <taxon>Metazoa</taxon>
        <taxon>Chordata</taxon>
        <taxon>Craniata</taxon>
        <taxon>Vertebrata</taxon>
        <taxon>Euteleostomi</taxon>
        <taxon>Actinopterygii</taxon>
        <taxon>Neopterygii</taxon>
        <taxon>Teleostei</taxon>
        <taxon>Neoteleostei</taxon>
        <taxon>Acanthomorphata</taxon>
        <taxon>Ovalentaria</taxon>
        <taxon>Atherinomorphae</taxon>
        <taxon>Cyprinodontiformes</taxon>
        <taxon>Rivulidae</taxon>
        <taxon>Kryptolebias</taxon>
    </lineage>
</organism>
<comment type="subcellular location">
    <subcellularLocation>
        <location evidence="1">Secreted</location>
    </subcellularLocation>
</comment>
<protein>
    <recommendedName>
        <fullName evidence="5">Granulins domain-containing protein</fullName>
    </recommendedName>
</protein>
<dbReference type="PROSITE" id="PS00799">
    <property type="entry name" value="GRANULINS"/>
    <property type="match status" value="1"/>
</dbReference>
<dbReference type="SUPFAM" id="SSF57277">
    <property type="entry name" value="Granulin repeat"/>
    <property type="match status" value="2"/>
</dbReference>
<evidence type="ECO:0000256" key="2">
    <source>
        <dbReference type="ARBA" id="ARBA00010093"/>
    </source>
</evidence>
<evidence type="ECO:0000256" key="4">
    <source>
        <dbReference type="ARBA" id="ARBA00023157"/>
    </source>
</evidence>
<dbReference type="InterPro" id="IPR000118">
    <property type="entry name" value="Granulin"/>
</dbReference>
<accession>A0A3Q3B3Y5</accession>
<name>A0A3Q3B3Y5_KRYMA</name>
<dbReference type="AlphaFoldDB" id="A0A3Q3B3Y5"/>
<evidence type="ECO:0000313" key="7">
    <source>
        <dbReference type="Proteomes" id="UP000264800"/>
    </source>
</evidence>